<dbReference type="AlphaFoldDB" id="A0A507DIT1"/>
<proteinExistence type="predicted"/>
<keyword evidence="3" id="KW-1185">Reference proteome</keyword>
<comment type="caution">
    <text evidence="1">The sequence shown here is derived from an EMBL/GenBank/DDBJ whole genome shotgun (WGS) entry which is preliminary data.</text>
</comment>
<organism evidence="1 4">
    <name type="scientific">Synchytrium endobioticum</name>
    <dbReference type="NCBI Taxonomy" id="286115"/>
    <lineage>
        <taxon>Eukaryota</taxon>
        <taxon>Fungi</taxon>
        <taxon>Fungi incertae sedis</taxon>
        <taxon>Chytridiomycota</taxon>
        <taxon>Chytridiomycota incertae sedis</taxon>
        <taxon>Chytridiomycetes</taxon>
        <taxon>Synchytriales</taxon>
        <taxon>Synchytriaceae</taxon>
        <taxon>Synchytrium</taxon>
    </lineage>
</organism>
<dbReference type="OrthoDB" id="2162989at2759"/>
<evidence type="ECO:0000313" key="2">
    <source>
        <dbReference type="EMBL" id="TPX53051.1"/>
    </source>
</evidence>
<evidence type="ECO:0000313" key="1">
    <source>
        <dbReference type="EMBL" id="TPX51117.1"/>
    </source>
</evidence>
<dbReference type="EMBL" id="QEAM01000008">
    <property type="protein sequence ID" value="TPX51117.1"/>
    <property type="molecule type" value="Genomic_DNA"/>
</dbReference>
<evidence type="ECO:0000313" key="4">
    <source>
        <dbReference type="Proteomes" id="UP000320475"/>
    </source>
</evidence>
<dbReference type="EMBL" id="QEAN01000023">
    <property type="protein sequence ID" value="TPX53051.1"/>
    <property type="molecule type" value="Genomic_DNA"/>
</dbReference>
<dbReference type="Proteomes" id="UP000320475">
    <property type="component" value="Unassembled WGS sequence"/>
</dbReference>
<gene>
    <name evidence="1" type="ORF">SeLEV6574_g00486</name>
    <name evidence="2" type="ORF">SeMB42_g01039</name>
</gene>
<sequence>MGRNQAILGFGANRLASVLEGAGCFGAQHCQPLHVPRYCETCSTVWDRDYNAARNILYCLLCRAPSSVQARHQHRVRLTTTLNSSRCLNLPWRHSIMRKRYCRSSA</sequence>
<protein>
    <submittedName>
        <fullName evidence="1">Uncharacterized protein</fullName>
    </submittedName>
</protein>
<dbReference type="VEuPathDB" id="FungiDB:SeMB42_g01039"/>
<evidence type="ECO:0000313" key="3">
    <source>
        <dbReference type="Proteomes" id="UP000317494"/>
    </source>
</evidence>
<accession>A0A507DIT1</accession>
<dbReference type="Proteomes" id="UP000317494">
    <property type="component" value="Unassembled WGS sequence"/>
</dbReference>
<name>A0A507DIT1_9FUNG</name>
<reference evidence="3 4" key="1">
    <citation type="journal article" date="2019" name="Sci. Rep.">
        <title>Comparative genomics of chytrid fungi reveal insights into the obligate biotrophic and pathogenic lifestyle of Synchytrium endobioticum.</title>
        <authorList>
            <person name="van de Vossenberg B.T.L.H."/>
            <person name="Warris S."/>
            <person name="Nguyen H.D.T."/>
            <person name="van Gent-Pelzer M.P.E."/>
            <person name="Joly D.L."/>
            <person name="van de Geest H.C."/>
            <person name="Bonants P.J.M."/>
            <person name="Smith D.S."/>
            <person name="Levesque C.A."/>
            <person name="van der Lee T.A.J."/>
        </authorList>
    </citation>
    <scope>NUCLEOTIDE SEQUENCE [LARGE SCALE GENOMIC DNA]</scope>
    <source>
        <strain evidence="1 4">LEV6574</strain>
        <strain evidence="2 3">MB42</strain>
    </source>
</reference>